<organism evidence="7 8">
    <name type="scientific">Molorchus minor</name>
    <dbReference type="NCBI Taxonomy" id="1323400"/>
    <lineage>
        <taxon>Eukaryota</taxon>
        <taxon>Metazoa</taxon>
        <taxon>Ecdysozoa</taxon>
        <taxon>Arthropoda</taxon>
        <taxon>Hexapoda</taxon>
        <taxon>Insecta</taxon>
        <taxon>Pterygota</taxon>
        <taxon>Neoptera</taxon>
        <taxon>Endopterygota</taxon>
        <taxon>Coleoptera</taxon>
        <taxon>Polyphaga</taxon>
        <taxon>Cucujiformia</taxon>
        <taxon>Chrysomeloidea</taxon>
        <taxon>Cerambycidae</taxon>
        <taxon>Lamiinae</taxon>
        <taxon>Monochamini</taxon>
        <taxon>Molorchus</taxon>
    </lineage>
</organism>
<evidence type="ECO:0000313" key="8">
    <source>
        <dbReference type="Proteomes" id="UP001162164"/>
    </source>
</evidence>
<name>A0ABQ9K500_9CUCU</name>
<comment type="similarity">
    <text evidence="1 4">Belongs to the complex I 30 kDa subunit family.</text>
</comment>
<sequence>MSTFLHNIVKRSLQKYVGRRGYCRKVAEVCGGEVTEDPPSPRDQLKSFGRYVADCIPKYVQKVQMTGGGELEILIQPEGILCVMQFLKDHHNCQFESMINITGMDVPTRPYRFEVIYNLLSYRYNSRITVRSYTDELTPIESVTCIYKSANWLEREIWDMYGVFFAHHPDLRRILTDYGFEGHPFRKDFPLSGYVQSRYDDEPLELAQEFRQFDLSAPWIKFNKFDEAACHDDSEPRPKKDIKKTDKKDVEKK</sequence>
<dbReference type="NCBIfam" id="TIGR01961">
    <property type="entry name" value="NuoC_fam"/>
    <property type="match status" value="1"/>
</dbReference>
<dbReference type="InterPro" id="IPR001268">
    <property type="entry name" value="NADH_UbQ_OxRdtase_30kDa_su"/>
</dbReference>
<keyword evidence="3 4" id="KW-0813">Transport</keyword>
<dbReference type="InterPro" id="IPR010218">
    <property type="entry name" value="NADH_DH_suC"/>
</dbReference>
<protein>
    <recommendedName>
        <fullName evidence="2">NADH dehydrogenase [ubiquinone] iron-sulfur protein 3, mitochondrial</fullName>
    </recommendedName>
</protein>
<evidence type="ECO:0000259" key="6">
    <source>
        <dbReference type="Pfam" id="PF00329"/>
    </source>
</evidence>
<dbReference type="HAMAP" id="MF_01357">
    <property type="entry name" value="NDH1_NuoC"/>
    <property type="match status" value="1"/>
</dbReference>
<accession>A0ABQ9K500</accession>
<dbReference type="PANTHER" id="PTHR10884">
    <property type="entry name" value="NADH DEHYDROGENASE UBIQUINONE IRON-SULFUR PROTEIN 3"/>
    <property type="match status" value="1"/>
</dbReference>
<dbReference type="Pfam" id="PF00329">
    <property type="entry name" value="Complex1_30kDa"/>
    <property type="match status" value="1"/>
</dbReference>
<reference evidence="7" key="1">
    <citation type="journal article" date="2023" name="Insect Mol. Biol.">
        <title>Genome sequencing provides insights into the evolution of gene families encoding plant cell wall-degrading enzymes in longhorned beetles.</title>
        <authorList>
            <person name="Shin N.R."/>
            <person name="Okamura Y."/>
            <person name="Kirsch R."/>
            <person name="Pauchet Y."/>
        </authorList>
    </citation>
    <scope>NUCLEOTIDE SEQUENCE</scope>
    <source>
        <strain evidence="7">MMC_N1</strain>
    </source>
</reference>
<dbReference type="InterPro" id="IPR037232">
    <property type="entry name" value="NADH_quin_OxRdtase_su_C/D-like"/>
</dbReference>
<dbReference type="PROSITE" id="PS00542">
    <property type="entry name" value="COMPLEX1_30K"/>
    <property type="match status" value="1"/>
</dbReference>
<dbReference type="Gene3D" id="3.30.460.80">
    <property type="entry name" value="NADH:ubiquinone oxidoreductase, 30kDa subunit"/>
    <property type="match status" value="1"/>
</dbReference>
<evidence type="ECO:0000256" key="4">
    <source>
        <dbReference type="RuleBase" id="RU003456"/>
    </source>
</evidence>
<keyword evidence="4" id="KW-1278">Translocase</keyword>
<evidence type="ECO:0000313" key="7">
    <source>
        <dbReference type="EMBL" id="KAJ8984683.1"/>
    </source>
</evidence>
<evidence type="ECO:0000256" key="2">
    <source>
        <dbReference type="ARBA" id="ARBA00020084"/>
    </source>
</evidence>
<comment type="caution">
    <text evidence="7">The sequence shown here is derived from an EMBL/GenBank/DDBJ whole genome shotgun (WGS) entry which is preliminary data.</text>
</comment>
<dbReference type="SUPFAM" id="SSF143243">
    <property type="entry name" value="Nqo5-like"/>
    <property type="match status" value="1"/>
</dbReference>
<proteinExistence type="inferred from homology"/>
<evidence type="ECO:0000256" key="1">
    <source>
        <dbReference type="ARBA" id="ARBA00007569"/>
    </source>
</evidence>
<keyword evidence="8" id="KW-1185">Reference proteome</keyword>
<evidence type="ECO:0000256" key="3">
    <source>
        <dbReference type="ARBA" id="ARBA00022448"/>
    </source>
</evidence>
<dbReference type="EMBL" id="JAPWTJ010000029">
    <property type="protein sequence ID" value="KAJ8984683.1"/>
    <property type="molecule type" value="Genomic_DNA"/>
</dbReference>
<dbReference type="InterPro" id="IPR020396">
    <property type="entry name" value="NADH_UbQ_OxRdtase_CS"/>
</dbReference>
<evidence type="ECO:0000256" key="5">
    <source>
        <dbReference type="SAM" id="MobiDB-lite"/>
    </source>
</evidence>
<feature type="region of interest" description="Disordered" evidence="5">
    <location>
        <begin position="230"/>
        <end position="253"/>
    </location>
</feature>
<gene>
    <name evidence="7" type="ORF">NQ317_015775</name>
</gene>
<keyword evidence="4" id="KW-0520">NAD</keyword>
<feature type="domain" description="NADH:ubiquinone oxidoreductase 30kDa subunit" evidence="6">
    <location>
        <begin position="74"/>
        <end position="194"/>
    </location>
</feature>
<dbReference type="PANTHER" id="PTHR10884:SF14">
    <property type="entry name" value="NADH DEHYDROGENASE [UBIQUINONE] IRON-SULFUR PROTEIN 3, MITOCHONDRIAL"/>
    <property type="match status" value="1"/>
</dbReference>
<dbReference type="Proteomes" id="UP001162164">
    <property type="component" value="Unassembled WGS sequence"/>
</dbReference>